<gene>
    <name evidence="1" type="ORF">KGD84_30075</name>
</gene>
<dbReference type="RefSeq" id="WP_220563723.1">
    <property type="nucleotide sequence ID" value="NZ_CP074133.1"/>
</dbReference>
<proteinExistence type="predicted"/>
<evidence type="ECO:0000313" key="1">
    <source>
        <dbReference type="EMBL" id="QUX22507.1"/>
    </source>
</evidence>
<reference evidence="1 2" key="1">
    <citation type="submission" date="2021-05" db="EMBL/GenBank/DDBJ databases">
        <title>Direct Submission.</title>
        <authorList>
            <person name="Li K."/>
            <person name="Gao J."/>
        </authorList>
    </citation>
    <scope>NUCLEOTIDE SEQUENCE [LARGE SCALE GENOMIC DNA]</scope>
    <source>
        <strain evidence="1 2">Mg02</strain>
    </source>
</reference>
<dbReference type="Proteomes" id="UP000676079">
    <property type="component" value="Chromosome"/>
</dbReference>
<protein>
    <submittedName>
        <fullName evidence="1">Uncharacterized protein</fullName>
    </submittedName>
</protein>
<evidence type="ECO:0000313" key="2">
    <source>
        <dbReference type="Proteomes" id="UP000676079"/>
    </source>
</evidence>
<keyword evidence="2" id="KW-1185">Reference proteome</keyword>
<organism evidence="1 2">
    <name type="scientific">Nocardiopsis changdeensis</name>
    <dbReference type="NCBI Taxonomy" id="2831969"/>
    <lineage>
        <taxon>Bacteria</taxon>
        <taxon>Bacillati</taxon>
        <taxon>Actinomycetota</taxon>
        <taxon>Actinomycetes</taxon>
        <taxon>Streptosporangiales</taxon>
        <taxon>Nocardiopsidaceae</taxon>
        <taxon>Nocardiopsis</taxon>
    </lineage>
</organism>
<sequence length="202" mass="21740">MPYKTGITVTPANIDKLHDQGTAGCLVWDEATSWVHAVSGDKAPAPSHMIITGRSGLKHLARDLKEQGRPATDEELARDLTDIANDQLTDWPGIRAMNLQVQGLREALIGARVYLDAAPTFEIEAGGLPRMTDYYRRTHTGITACVTVTFGYLEATRITVCAPGEVPRPVADLTVSAAGTFKAHKVHRLIAAAVDGALDLDL</sequence>
<accession>A0ABX8BN85</accession>
<dbReference type="EMBL" id="CP074133">
    <property type="protein sequence ID" value="QUX22507.1"/>
    <property type="molecule type" value="Genomic_DNA"/>
</dbReference>
<name>A0ABX8BN85_9ACTN</name>